<evidence type="ECO:0000313" key="1">
    <source>
        <dbReference type="EMBL" id="PNY04919.1"/>
    </source>
</evidence>
<dbReference type="Proteomes" id="UP000236291">
    <property type="component" value="Unassembled WGS sequence"/>
</dbReference>
<comment type="caution">
    <text evidence="1">The sequence shown here is derived from an EMBL/GenBank/DDBJ whole genome shotgun (WGS) entry which is preliminary data.</text>
</comment>
<name>A0A2K3NPF5_TRIPR</name>
<dbReference type="EMBL" id="ASHM01000544">
    <property type="protein sequence ID" value="PNY04919.1"/>
    <property type="molecule type" value="Genomic_DNA"/>
</dbReference>
<feature type="non-terminal residue" evidence="1">
    <location>
        <position position="1"/>
    </location>
</feature>
<dbReference type="AlphaFoldDB" id="A0A2K3NPF5"/>
<gene>
    <name evidence="1" type="ORF">L195_g001351</name>
</gene>
<protein>
    <submittedName>
        <fullName evidence="1">Uncharacterized protein</fullName>
    </submittedName>
</protein>
<sequence length="33" mass="3266">VSGSIFPGANFGGLSPYKAKETLALNGTPASGR</sequence>
<proteinExistence type="predicted"/>
<organism evidence="1 2">
    <name type="scientific">Trifolium pratense</name>
    <name type="common">Red clover</name>
    <dbReference type="NCBI Taxonomy" id="57577"/>
    <lineage>
        <taxon>Eukaryota</taxon>
        <taxon>Viridiplantae</taxon>
        <taxon>Streptophyta</taxon>
        <taxon>Embryophyta</taxon>
        <taxon>Tracheophyta</taxon>
        <taxon>Spermatophyta</taxon>
        <taxon>Magnoliopsida</taxon>
        <taxon>eudicotyledons</taxon>
        <taxon>Gunneridae</taxon>
        <taxon>Pentapetalae</taxon>
        <taxon>rosids</taxon>
        <taxon>fabids</taxon>
        <taxon>Fabales</taxon>
        <taxon>Fabaceae</taxon>
        <taxon>Papilionoideae</taxon>
        <taxon>50 kb inversion clade</taxon>
        <taxon>NPAAA clade</taxon>
        <taxon>Hologalegina</taxon>
        <taxon>IRL clade</taxon>
        <taxon>Trifolieae</taxon>
        <taxon>Trifolium</taxon>
    </lineage>
</organism>
<accession>A0A2K3NPF5</accession>
<reference evidence="1 2" key="2">
    <citation type="journal article" date="2017" name="Front. Plant Sci.">
        <title>Gene Classification and Mining of Molecular Markers Useful in Red Clover (Trifolium pratense) Breeding.</title>
        <authorList>
            <person name="Istvanek J."/>
            <person name="Dluhosova J."/>
            <person name="Dluhos P."/>
            <person name="Patkova L."/>
            <person name="Nedelnik J."/>
            <person name="Repkova J."/>
        </authorList>
    </citation>
    <scope>NUCLEOTIDE SEQUENCE [LARGE SCALE GENOMIC DNA]</scope>
    <source>
        <strain evidence="2">cv. Tatra</strain>
        <tissue evidence="1">Young leaves</tissue>
    </source>
</reference>
<reference evidence="1 2" key="1">
    <citation type="journal article" date="2014" name="Am. J. Bot.">
        <title>Genome assembly and annotation for red clover (Trifolium pratense; Fabaceae).</title>
        <authorList>
            <person name="Istvanek J."/>
            <person name="Jaros M."/>
            <person name="Krenek A."/>
            <person name="Repkova J."/>
        </authorList>
    </citation>
    <scope>NUCLEOTIDE SEQUENCE [LARGE SCALE GENOMIC DNA]</scope>
    <source>
        <strain evidence="2">cv. Tatra</strain>
        <tissue evidence="1">Young leaves</tissue>
    </source>
</reference>
<evidence type="ECO:0000313" key="2">
    <source>
        <dbReference type="Proteomes" id="UP000236291"/>
    </source>
</evidence>